<dbReference type="GO" id="GO:0046316">
    <property type="term" value="F:gluconokinase activity"/>
    <property type="evidence" value="ECO:0007669"/>
    <property type="project" value="UniProtKB-EC"/>
</dbReference>
<dbReference type="PANTHER" id="PTHR43442">
    <property type="entry name" value="GLUCONOKINASE-RELATED"/>
    <property type="match status" value="1"/>
</dbReference>
<evidence type="ECO:0000256" key="5">
    <source>
        <dbReference type="ARBA" id="ARBA00022741"/>
    </source>
</evidence>
<comment type="catalytic activity">
    <reaction evidence="8 9">
        <text>D-gluconate + ATP = 6-phospho-D-gluconate + ADP + H(+)</text>
        <dbReference type="Rhea" id="RHEA:19433"/>
        <dbReference type="ChEBI" id="CHEBI:15378"/>
        <dbReference type="ChEBI" id="CHEBI:18391"/>
        <dbReference type="ChEBI" id="CHEBI:30616"/>
        <dbReference type="ChEBI" id="CHEBI:58759"/>
        <dbReference type="ChEBI" id="CHEBI:456216"/>
        <dbReference type="EC" id="2.7.1.12"/>
    </reaction>
</comment>
<dbReference type="CDD" id="cd02021">
    <property type="entry name" value="GntK"/>
    <property type="match status" value="1"/>
</dbReference>
<evidence type="ECO:0000313" key="11">
    <source>
        <dbReference type="Proteomes" id="UP001303473"/>
    </source>
</evidence>
<dbReference type="GO" id="GO:0016787">
    <property type="term" value="F:hydrolase activity"/>
    <property type="evidence" value="ECO:0007669"/>
    <property type="project" value="UniProtKB-KW"/>
</dbReference>
<keyword evidence="10" id="KW-0378">Hydrolase</keyword>
<dbReference type="GO" id="GO:0005975">
    <property type="term" value="P:carbohydrate metabolic process"/>
    <property type="evidence" value="ECO:0007669"/>
    <property type="project" value="InterPro"/>
</dbReference>
<dbReference type="InterPro" id="IPR006001">
    <property type="entry name" value="Therm_gnt_kin"/>
</dbReference>
<dbReference type="SUPFAM" id="SSF52540">
    <property type="entry name" value="P-loop containing nucleoside triphosphate hydrolases"/>
    <property type="match status" value="1"/>
</dbReference>
<keyword evidence="7 9" id="KW-0067">ATP-binding</keyword>
<organism evidence="10 11">
    <name type="scientific">Diplogelasinospora grovesii</name>
    <dbReference type="NCBI Taxonomy" id="303347"/>
    <lineage>
        <taxon>Eukaryota</taxon>
        <taxon>Fungi</taxon>
        <taxon>Dikarya</taxon>
        <taxon>Ascomycota</taxon>
        <taxon>Pezizomycotina</taxon>
        <taxon>Sordariomycetes</taxon>
        <taxon>Sordariomycetidae</taxon>
        <taxon>Sordariales</taxon>
        <taxon>Diplogelasinosporaceae</taxon>
        <taxon>Diplogelasinospora</taxon>
    </lineage>
</organism>
<dbReference type="AlphaFoldDB" id="A0AAN6S2T7"/>
<evidence type="ECO:0000313" key="10">
    <source>
        <dbReference type="EMBL" id="KAK3937761.1"/>
    </source>
</evidence>
<dbReference type="Pfam" id="PF13671">
    <property type="entry name" value="AAA_33"/>
    <property type="match status" value="1"/>
</dbReference>
<evidence type="ECO:0000256" key="6">
    <source>
        <dbReference type="ARBA" id="ARBA00022777"/>
    </source>
</evidence>
<comment type="caution">
    <text evidence="10">The sequence shown here is derived from an EMBL/GenBank/DDBJ whole genome shotgun (WGS) entry which is preliminary data.</text>
</comment>
<evidence type="ECO:0000256" key="1">
    <source>
        <dbReference type="ARBA" id="ARBA00004875"/>
    </source>
</evidence>
<comment type="pathway">
    <text evidence="1 9">Carbohydrate acid metabolism; D-gluconate degradation.</text>
</comment>
<dbReference type="NCBIfam" id="TIGR01313">
    <property type="entry name" value="therm_gnt_kin"/>
    <property type="match status" value="1"/>
</dbReference>
<dbReference type="Gene3D" id="3.40.50.300">
    <property type="entry name" value="P-loop containing nucleotide triphosphate hydrolases"/>
    <property type="match status" value="1"/>
</dbReference>
<name>A0AAN6S2T7_9PEZI</name>
<dbReference type="Proteomes" id="UP001303473">
    <property type="component" value="Unassembled WGS sequence"/>
</dbReference>
<evidence type="ECO:0000256" key="9">
    <source>
        <dbReference type="RuleBase" id="RU363066"/>
    </source>
</evidence>
<dbReference type="EMBL" id="MU853846">
    <property type="protein sequence ID" value="KAK3937761.1"/>
    <property type="molecule type" value="Genomic_DNA"/>
</dbReference>
<evidence type="ECO:0000256" key="4">
    <source>
        <dbReference type="ARBA" id="ARBA00022679"/>
    </source>
</evidence>
<sequence length="201" mass="22840">MGDVSEVDTAPRRRWIWFVTGPTACGKTTIAKLMAQRLNFTFLEGDDYHPKANVEKMSRGEPLTDEDRVGWLEALKDHETVQPPAGESPHLVVTCSALKRHYRDVLREGSEHAENLRIHFIFLDAPEDVLAKRAAERTGHFAKANLVHSQFQALERPDPMHDEPDVIIVDVDRPVEDTERDVVTKVQEAMMQDDGSYLKLN</sequence>
<keyword evidence="11" id="KW-1185">Reference proteome</keyword>
<protein>
    <recommendedName>
        <fullName evidence="3 9">Gluconokinase</fullName>
        <ecNumber evidence="3 9">2.7.1.12</ecNumber>
    </recommendedName>
</protein>
<dbReference type="GO" id="GO:0005737">
    <property type="term" value="C:cytoplasm"/>
    <property type="evidence" value="ECO:0007669"/>
    <property type="project" value="TreeGrafter"/>
</dbReference>
<dbReference type="GO" id="GO:0005524">
    <property type="term" value="F:ATP binding"/>
    <property type="evidence" value="ECO:0007669"/>
    <property type="project" value="UniProtKB-KW"/>
</dbReference>
<evidence type="ECO:0000256" key="7">
    <source>
        <dbReference type="ARBA" id="ARBA00022840"/>
    </source>
</evidence>
<gene>
    <name evidence="10" type="ORF">QBC46DRAFT_293740</name>
</gene>
<proteinExistence type="inferred from homology"/>
<comment type="similarity">
    <text evidence="2 9">Belongs to the gluconokinase GntK/GntV family.</text>
</comment>
<accession>A0AAN6S2T7</accession>
<dbReference type="EC" id="2.7.1.12" evidence="3 9"/>
<evidence type="ECO:0000256" key="3">
    <source>
        <dbReference type="ARBA" id="ARBA00012054"/>
    </source>
</evidence>
<keyword evidence="4 9" id="KW-0808">Transferase</keyword>
<reference evidence="11" key="1">
    <citation type="journal article" date="2023" name="Mol. Phylogenet. Evol.">
        <title>Genome-scale phylogeny and comparative genomics of the fungal order Sordariales.</title>
        <authorList>
            <person name="Hensen N."/>
            <person name="Bonometti L."/>
            <person name="Westerberg I."/>
            <person name="Brannstrom I.O."/>
            <person name="Guillou S."/>
            <person name="Cros-Aarteil S."/>
            <person name="Calhoun S."/>
            <person name="Haridas S."/>
            <person name="Kuo A."/>
            <person name="Mondo S."/>
            <person name="Pangilinan J."/>
            <person name="Riley R."/>
            <person name="LaButti K."/>
            <person name="Andreopoulos B."/>
            <person name="Lipzen A."/>
            <person name="Chen C."/>
            <person name="Yan M."/>
            <person name="Daum C."/>
            <person name="Ng V."/>
            <person name="Clum A."/>
            <person name="Steindorff A."/>
            <person name="Ohm R.A."/>
            <person name="Martin F."/>
            <person name="Silar P."/>
            <person name="Natvig D.O."/>
            <person name="Lalanne C."/>
            <person name="Gautier V."/>
            <person name="Ament-Velasquez S.L."/>
            <person name="Kruys A."/>
            <person name="Hutchinson M.I."/>
            <person name="Powell A.J."/>
            <person name="Barry K."/>
            <person name="Miller A.N."/>
            <person name="Grigoriev I.V."/>
            <person name="Debuchy R."/>
            <person name="Gladieux P."/>
            <person name="Hiltunen Thoren M."/>
            <person name="Johannesson H."/>
        </authorList>
    </citation>
    <scope>NUCLEOTIDE SEQUENCE [LARGE SCALE GENOMIC DNA]</scope>
    <source>
        <strain evidence="11">CBS 340.73</strain>
    </source>
</reference>
<dbReference type="InterPro" id="IPR027417">
    <property type="entry name" value="P-loop_NTPase"/>
</dbReference>
<keyword evidence="5 9" id="KW-0547">Nucleotide-binding</keyword>
<keyword evidence="6 9" id="KW-0418">Kinase</keyword>
<evidence type="ECO:0000256" key="2">
    <source>
        <dbReference type="ARBA" id="ARBA00008420"/>
    </source>
</evidence>
<evidence type="ECO:0000256" key="8">
    <source>
        <dbReference type="ARBA" id="ARBA00048090"/>
    </source>
</evidence>
<dbReference type="PANTHER" id="PTHR43442:SF3">
    <property type="entry name" value="GLUCONOKINASE-RELATED"/>
    <property type="match status" value="1"/>
</dbReference>